<evidence type="ECO:0000259" key="5">
    <source>
        <dbReference type="Pfam" id="PF04577"/>
    </source>
</evidence>
<dbReference type="PANTHER" id="PTHR20961">
    <property type="entry name" value="GLYCOSYLTRANSFERASE"/>
    <property type="match status" value="1"/>
</dbReference>
<evidence type="ECO:0000256" key="2">
    <source>
        <dbReference type="ARBA" id="ARBA00022676"/>
    </source>
</evidence>
<dbReference type="AlphaFoldDB" id="A0A830BMR6"/>
<dbReference type="EMBL" id="BMAC01000144">
    <property type="protein sequence ID" value="GFP87432.1"/>
    <property type="molecule type" value="Genomic_DNA"/>
</dbReference>
<comment type="subcellular location">
    <subcellularLocation>
        <location evidence="1">Golgi apparatus membrane</location>
        <topology evidence="1">Single-pass type II membrane protein</topology>
    </subcellularLocation>
</comment>
<keyword evidence="4" id="KW-0325">Glycoprotein</keyword>
<gene>
    <name evidence="6" type="ORF">PHJA_000886900</name>
</gene>
<protein>
    <submittedName>
        <fullName evidence="6">Protein o-linked-mannose beta-1 4-n-acetylglucosaminyltransferase 2</fullName>
    </submittedName>
</protein>
<dbReference type="GO" id="GO:0000139">
    <property type="term" value="C:Golgi membrane"/>
    <property type="evidence" value="ECO:0007669"/>
    <property type="project" value="UniProtKB-SubCell"/>
</dbReference>
<proteinExistence type="predicted"/>
<organism evidence="6 7">
    <name type="scientific">Phtheirospermum japonicum</name>
    <dbReference type="NCBI Taxonomy" id="374723"/>
    <lineage>
        <taxon>Eukaryota</taxon>
        <taxon>Viridiplantae</taxon>
        <taxon>Streptophyta</taxon>
        <taxon>Embryophyta</taxon>
        <taxon>Tracheophyta</taxon>
        <taxon>Spermatophyta</taxon>
        <taxon>Magnoliopsida</taxon>
        <taxon>eudicotyledons</taxon>
        <taxon>Gunneridae</taxon>
        <taxon>Pentapetalae</taxon>
        <taxon>asterids</taxon>
        <taxon>lamiids</taxon>
        <taxon>Lamiales</taxon>
        <taxon>Orobanchaceae</taxon>
        <taxon>Orobanchaceae incertae sedis</taxon>
        <taxon>Phtheirospermum</taxon>
    </lineage>
</organism>
<dbReference type="GO" id="GO:0016763">
    <property type="term" value="F:pentosyltransferase activity"/>
    <property type="evidence" value="ECO:0007669"/>
    <property type="project" value="UniProtKB-ARBA"/>
</dbReference>
<keyword evidence="3 6" id="KW-0808">Transferase</keyword>
<evidence type="ECO:0000256" key="1">
    <source>
        <dbReference type="ARBA" id="ARBA00004323"/>
    </source>
</evidence>
<reference evidence="6" key="1">
    <citation type="submission" date="2020-07" db="EMBL/GenBank/DDBJ databases">
        <title>Ethylene signaling mediates host invasion by parasitic plants.</title>
        <authorList>
            <person name="Yoshida S."/>
        </authorList>
    </citation>
    <scope>NUCLEOTIDE SEQUENCE</scope>
    <source>
        <strain evidence="6">Okayama</strain>
    </source>
</reference>
<evidence type="ECO:0000313" key="7">
    <source>
        <dbReference type="Proteomes" id="UP000653305"/>
    </source>
</evidence>
<feature type="domain" description="Glycosyltransferase 61 catalytic" evidence="5">
    <location>
        <begin position="126"/>
        <end position="228"/>
    </location>
</feature>
<dbReference type="Proteomes" id="UP000653305">
    <property type="component" value="Unassembled WGS sequence"/>
</dbReference>
<evidence type="ECO:0000256" key="3">
    <source>
        <dbReference type="ARBA" id="ARBA00022679"/>
    </source>
</evidence>
<dbReference type="PANTHER" id="PTHR20961:SF5">
    <property type="entry name" value="GLYCOSYLTRANSFERASE-RELATED"/>
    <property type="match status" value="1"/>
</dbReference>
<sequence>MKHYVTLWKIDHVSENGKLPECNRHFEIPTVLFSAGGYTGNHFHDFTDTIIPLYLTARQFNRTVIFLITDKRNSWFQKYKLVLDKLSNYDTIDVDKENKVLCFARTVVGLRSHKEFGIDPLQPPHYSMRQFRHFLRSTFSLHRDSITSRTCSKRPRMLVISRKDNRFITNEDEVADKSRGLGFDVVVQETGWNMSETTEQVNSFDVMLGVHGAGLTNMVFLPENGVVVQIIPFGADLWAKPYFGTPAKDMGLRYLEYRVSLNESSLLGRYPVDSEVYRDPGAIYKKGFVEYHSVYLNNQDVTLDFDRLRRTLVKAFELVRC</sequence>
<comment type="caution">
    <text evidence="6">The sequence shown here is derived from an EMBL/GenBank/DDBJ whole genome shotgun (WGS) entry which is preliminary data.</text>
</comment>
<evidence type="ECO:0000313" key="6">
    <source>
        <dbReference type="EMBL" id="GFP87432.1"/>
    </source>
</evidence>
<evidence type="ECO:0000256" key="4">
    <source>
        <dbReference type="ARBA" id="ARBA00023180"/>
    </source>
</evidence>
<dbReference type="InterPro" id="IPR007657">
    <property type="entry name" value="Glycosyltransferase_61"/>
</dbReference>
<dbReference type="Pfam" id="PF04577">
    <property type="entry name" value="Glyco_transf_61"/>
    <property type="match status" value="1"/>
</dbReference>
<dbReference type="InterPro" id="IPR049625">
    <property type="entry name" value="Glyco_transf_61_cat"/>
</dbReference>
<dbReference type="OrthoDB" id="529273at2759"/>
<keyword evidence="7" id="KW-1185">Reference proteome</keyword>
<name>A0A830BMR6_9LAMI</name>
<keyword evidence="2 6" id="KW-0328">Glycosyltransferase</keyword>
<accession>A0A830BMR6</accession>